<gene>
    <name evidence="4" type="ORF">F9K24_08425</name>
</gene>
<reference evidence="4 5" key="1">
    <citation type="submission" date="2019-10" db="EMBL/GenBank/DDBJ databases">
        <title>Extracellular Electron Transfer in a Candidatus Methanoperedens spp. Enrichment Culture.</title>
        <authorList>
            <person name="Berger S."/>
            <person name="Rangel Shaw D."/>
            <person name="Berben T."/>
            <person name="In 'T Zandt M."/>
            <person name="Frank J."/>
            <person name="Reimann J."/>
            <person name="Jetten M.S.M."/>
            <person name="Welte C.U."/>
        </authorList>
    </citation>
    <scope>NUCLEOTIDE SEQUENCE [LARGE SCALE GENOMIC DNA]</scope>
    <source>
        <strain evidence="4">SB12</strain>
    </source>
</reference>
<sequence length="192" mass="22188">MLKPPHDSEKKLAIEEAALELFTKQGFGSTTVPSIAEKARVGSGTIYRYFESKEELVNRIFQQWQERLYHALTDAYPEKGSTREKYDHIWGRLAAFQKNNPVAFDFLEMMYYTPHLDRESKSGRLRLLKFLNQLVHEGREEFRPLSSDALIAIVWGAFVGLVRASTTGRINLDDDLLNESREAIWKGIIHTR</sequence>
<evidence type="ECO:0000256" key="1">
    <source>
        <dbReference type="ARBA" id="ARBA00023125"/>
    </source>
</evidence>
<dbReference type="Proteomes" id="UP000460298">
    <property type="component" value="Unassembled WGS sequence"/>
</dbReference>
<feature type="DNA-binding region" description="H-T-H motif" evidence="2">
    <location>
        <begin position="31"/>
        <end position="50"/>
    </location>
</feature>
<dbReference type="Pfam" id="PF16295">
    <property type="entry name" value="TetR_C_10"/>
    <property type="match status" value="1"/>
</dbReference>
<dbReference type="InterPro" id="IPR009057">
    <property type="entry name" value="Homeodomain-like_sf"/>
</dbReference>
<dbReference type="PANTHER" id="PTHR30055:SF207">
    <property type="entry name" value="HTH-TYPE TRANSCRIPTIONAL REPRESSOR FATR"/>
    <property type="match status" value="1"/>
</dbReference>
<dbReference type="AlphaFoldDB" id="A0A833H2P2"/>
<dbReference type="SUPFAM" id="SSF46689">
    <property type="entry name" value="Homeodomain-like"/>
    <property type="match status" value="1"/>
</dbReference>
<dbReference type="InterPro" id="IPR001647">
    <property type="entry name" value="HTH_TetR"/>
</dbReference>
<evidence type="ECO:0000313" key="5">
    <source>
        <dbReference type="Proteomes" id="UP000460298"/>
    </source>
</evidence>
<accession>A0A833H2P2</accession>
<name>A0A833H2P2_9LEPT</name>
<keyword evidence="1 2" id="KW-0238">DNA-binding</keyword>
<proteinExistence type="predicted"/>
<evidence type="ECO:0000256" key="2">
    <source>
        <dbReference type="PROSITE-ProRule" id="PRU00335"/>
    </source>
</evidence>
<dbReference type="PANTHER" id="PTHR30055">
    <property type="entry name" value="HTH-TYPE TRANSCRIPTIONAL REGULATOR RUTR"/>
    <property type="match status" value="1"/>
</dbReference>
<dbReference type="InterPro" id="IPR023772">
    <property type="entry name" value="DNA-bd_HTH_TetR-type_CS"/>
</dbReference>
<evidence type="ECO:0000259" key="3">
    <source>
        <dbReference type="PROSITE" id="PS50977"/>
    </source>
</evidence>
<comment type="caution">
    <text evidence="4">The sequence shown here is derived from an EMBL/GenBank/DDBJ whole genome shotgun (WGS) entry which is preliminary data.</text>
</comment>
<dbReference type="GO" id="GO:0000976">
    <property type="term" value="F:transcription cis-regulatory region binding"/>
    <property type="evidence" value="ECO:0007669"/>
    <property type="project" value="TreeGrafter"/>
</dbReference>
<dbReference type="Pfam" id="PF00440">
    <property type="entry name" value="TetR_N"/>
    <property type="match status" value="1"/>
</dbReference>
<dbReference type="InterPro" id="IPR032551">
    <property type="entry name" value="BscR_C"/>
</dbReference>
<dbReference type="GO" id="GO:0003700">
    <property type="term" value="F:DNA-binding transcription factor activity"/>
    <property type="evidence" value="ECO:0007669"/>
    <property type="project" value="TreeGrafter"/>
</dbReference>
<dbReference type="Gene3D" id="1.10.357.10">
    <property type="entry name" value="Tetracycline Repressor, domain 2"/>
    <property type="match status" value="1"/>
</dbReference>
<dbReference type="PROSITE" id="PS50977">
    <property type="entry name" value="HTH_TETR_2"/>
    <property type="match status" value="1"/>
</dbReference>
<dbReference type="EMBL" id="WBUI01000006">
    <property type="protein sequence ID" value="KAB2933365.1"/>
    <property type="molecule type" value="Genomic_DNA"/>
</dbReference>
<feature type="domain" description="HTH tetR-type" evidence="3">
    <location>
        <begin position="8"/>
        <end position="68"/>
    </location>
</feature>
<dbReference type="InterPro" id="IPR050109">
    <property type="entry name" value="HTH-type_TetR-like_transc_reg"/>
</dbReference>
<dbReference type="PROSITE" id="PS01081">
    <property type="entry name" value="HTH_TETR_1"/>
    <property type="match status" value="1"/>
</dbReference>
<dbReference type="PRINTS" id="PR00455">
    <property type="entry name" value="HTHTETR"/>
</dbReference>
<organism evidence="4 5">
    <name type="scientific">Leptonema illini</name>
    <dbReference type="NCBI Taxonomy" id="183"/>
    <lineage>
        <taxon>Bacteria</taxon>
        <taxon>Pseudomonadati</taxon>
        <taxon>Spirochaetota</taxon>
        <taxon>Spirochaetia</taxon>
        <taxon>Leptospirales</taxon>
        <taxon>Leptospiraceae</taxon>
        <taxon>Leptonema</taxon>
    </lineage>
</organism>
<evidence type="ECO:0000313" key="4">
    <source>
        <dbReference type="EMBL" id="KAB2933365.1"/>
    </source>
</evidence>
<protein>
    <submittedName>
        <fullName evidence="4">TetR/AcrR family transcriptional regulator</fullName>
    </submittedName>
</protein>